<evidence type="ECO:0000256" key="3">
    <source>
        <dbReference type="ARBA" id="ARBA00010617"/>
    </source>
</evidence>
<evidence type="ECO:0000256" key="7">
    <source>
        <dbReference type="ARBA" id="ARBA00022989"/>
    </source>
</evidence>
<comment type="similarity">
    <text evidence="3">Belongs to the cytochrome P450 family.</text>
</comment>
<evidence type="ECO:0000256" key="9">
    <source>
        <dbReference type="ARBA" id="ARBA00023004"/>
    </source>
</evidence>
<protein>
    <recommendedName>
        <fullName evidence="14">Cytochrome P450</fullName>
    </recommendedName>
</protein>
<comment type="caution">
    <text evidence="12">The sequence shown here is derived from an EMBL/GenBank/DDBJ whole genome shotgun (WGS) entry which is preliminary data.</text>
</comment>
<keyword evidence="8" id="KW-0560">Oxidoreductase</keyword>
<dbReference type="Proteomes" id="UP001417504">
    <property type="component" value="Unassembled WGS sequence"/>
</dbReference>
<keyword evidence="5" id="KW-0812">Transmembrane</keyword>
<gene>
    <name evidence="12" type="ORF">Sjap_020173</name>
</gene>
<reference evidence="12 13" key="1">
    <citation type="submission" date="2024-01" db="EMBL/GenBank/DDBJ databases">
        <title>Genome assemblies of Stephania.</title>
        <authorList>
            <person name="Yang L."/>
        </authorList>
    </citation>
    <scope>NUCLEOTIDE SEQUENCE [LARGE SCALE GENOMIC DNA]</scope>
    <source>
        <strain evidence="12">QJT</strain>
        <tissue evidence="12">Leaf</tissue>
    </source>
</reference>
<evidence type="ECO:0000256" key="11">
    <source>
        <dbReference type="ARBA" id="ARBA00023136"/>
    </source>
</evidence>
<dbReference type="EMBL" id="JBBNAE010000008">
    <property type="protein sequence ID" value="KAK9102919.1"/>
    <property type="molecule type" value="Genomic_DNA"/>
</dbReference>
<evidence type="ECO:0000256" key="6">
    <source>
        <dbReference type="ARBA" id="ARBA00022723"/>
    </source>
</evidence>
<keyword evidence="11" id="KW-0472">Membrane</keyword>
<dbReference type="PANTHER" id="PTHR47953:SF19">
    <property type="entry name" value="OS06G0641600 PROTEIN"/>
    <property type="match status" value="1"/>
</dbReference>
<keyword evidence="7" id="KW-1133">Transmembrane helix</keyword>
<evidence type="ECO:0000256" key="8">
    <source>
        <dbReference type="ARBA" id="ARBA00023002"/>
    </source>
</evidence>
<proteinExistence type="inferred from homology"/>
<dbReference type="InterPro" id="IPR036396">
    <property type="entry name" value="Cyt_P450_sf"/>
</dbReference>
<evidence type="ECO:0000256" key="4">
    <source>
        <dbReference type="ARBA" id="ARBA00022617"/>
    </source>
</evidence>
<comment type="subcellular location">
    <subcellularLocation>
        <location evidence="2">Membrane</location>
        <topology evidence="2">Single-pass membrane protein</topology>
    </subcellularLocation>
</comment>
<dbReference type="Pfam" id="PF00067">
    <property type="entry name" value="p450"/>
    <property type="match status" value="1"/>
</dbReference>
<keyword evidence="9" id="KW-0408">Iron</keyword>
<organism evidence="12 13">
    <name type="scientific">Stephania japonica</name>
    <dbReference type="NCBI Taxonomy" id="461633"/>
    <lineage>
        <taxon>Eukaryota</taxon>
        <taxon>Viridiplantae</taxon>
        <taxon>Streptophyta</taxon>
        <taxon>Embryophyta</taxon>
        <taxon>Tracheophyta</taxon>
        <taxon>Spermatophyta</taxon>
        <taxon>Magnoliopsida</taxon>
        <taxon>Ranunculales</taxon>
        <taxon>Menispermaceae</taxon>
        <taxon>Menispermoideae</taxon>
        <taxon>Cissampelideae</taxon>
        <taxon>Stephania</taxon>
    </lineage>
</organism>
<dbReference type="GO" id="GO:0004497">
    <property type="term" value="F:monooxygenase activity"/>
    <property type="evidence" value="ECO:0007669"/>
    <property type="project" value="UniProtKB-KW"/>
</dbReference>
<dbReference type="GO" id="GO:0005506">
    <property type="term" value="F:iron ion binding"/>
    <property type="evidence" value="ECO:0007669"/>
    <property type="project" value="InterPro"/>
</dbReference>
<evidence type="ECO:0000256" key="10">
    <source>
        <dbReference type="ARBA" id="ARBA00023033"/>
    </source>
</evidence>
<keyword evidence="4" id="KW-0349">Heme</keyword>
<keyword evidence="10" id="KW-0503">Monooxygenase</keyword>
<dbReference type="GO" id="GO:0020037">
    <property type="term" value="F:heme binding"/>
    <property type="evidence" value="ECO:0007669"/>
    <property type="project" value="InterPro"/>
</dbReference>
<name>A0AAP0F0X3_9MAGN</name>
<evidence type="ECO:0008006" key="14">
    <source>
        <dbReference type="Google" id="ProtNLM"/>
    </source>
</evidence>
<comment type="cofactor">
    <cofactor evidence="1">
        <name>heme</name>
        <dbReference type="ChEBI" id="CHEBI:30413"/>
    </cofactor>
</comment>
<dbReference type="InterPro" id="IPR052306">
    <property type="entry name" value="CYP450_71D"/>
</dbReference>
<sequence length="249" mass="27972">MNGKIWHFEPYGDYWRELRKICTLRLLSSKRVKSFQSIREEEVWKLIRKVCAMTGSPFNVSESVFSGMNDVTSSAAFVKKCKDKEAFLSATRAIIELGQGGLQVFDLFPSLEVLSVIIGLQPKLEKLHRDLVDVLLSLQEGTELQTPITMDNIKAVIVSGERVPGKVACYVFFLKNTLLPRTRSTLLASGNKIFNSRILLPEAISFAVNLILDSLGNPKPLRNMPEILVKLEPYIGFTPNIAIERTLTD</sequence>
<dbReference type="SUPFAM" id="SSF48264">
    <property type="entry name" value="Cytochrome P450"/>
    <property type="match status" value="1"/>
</dbReference>
<evidence type="ECO:0000256" key="1">
    <source>
        <dbReference type="ARBA" id="ARBA00001971"/>
    </source>
</evidence>
<dbReference type="GO" id="GO:0016705">
    <property type="term" value="F:oxidoreductase activity, acting on paired donors, with incorporation or reduction of molecular oxygen"/>
    <property type="evidence" value="ECO:0007669"/>
    <property type="project" value="InterPro"/>
</dbReference>
<evidence type="ECO:0000313" key="12">
    <source>
        <dbReference type="EMBL" id="KAK9102919.1"/>
    </source>
</evidence>
<dbReference type="InterPro" id="IPR001128">
    <property type="entry name" value="Cyt_P450"/>
</dbReference>
<dbReference type="Gene3D" id="1.10.630.10">
    <property type="entry name" value="Cytochrome P450"/>
    <property type="match status" value="1"/>
</dbReference>
<keyword evidence="6" id="KW-0479">Metal-binding</keyword>
<evidence type="ECO:0000256" key="2">
    <source>
        <dbReference type="ARBA" id="ARBA00004167"/>
    </source>
</evidence>
<accession>A0AAP0F0X3</accession>
<dbReference type="AlphaFoldDB" id="A0AAP0F0X3"/>
<dbReference type="PANTHER" id="PTHR47953">
    <property type="entry name" value="OS08G0105600 PROTEIN"/>
    <property type="match status" value="1"/>
</dbReference>
<evidence type="ECO:0000256" key="5">
    <source>
        <dbReference type="ARBA" id="ARBA00022692"/>
    </source>
</evidence>
<dbReference type="GO" id="GO:0044550">
    <property type="term" value="P:secondary metabolite biosynthetic process"/>
    <property type="evidence" value="ECO:0007669"/>
    <property type="project" value="UniProtKB-ARBA"/>
</dbReference>
<keyword evidence="13" id="KW-1185">Reference proteome</keyword>
<evidence type="ECO:0000313" key="13">
    <source>
        <dbReference type="Proteomes" id="UP001417504"/>
    </source>
</evidence>